<keyword evidence="4" id="KW-1185">Reference proteome</keyword>
<dbReference type="InterPro" id="IPR036979">
    <property type="entry name" value="CM_dom_sf"/>
</dbReference>
<dbReference type="PATRIC" id="fig|523850.10.peg.1148"/>
<dbReference type="InterPro" id="IPR002701">
    <property type="entry name" value="CM_II_prokaryot"/>
</dbReference>
<dbReference type="Proteomes" id="UP000002727">
    <property type="component" value="Chromosome"/>
</dbReference>
<dbReference type="HOGENOM" id="CLU_131518_3_0_2"/>
<dbReference type="GO" id="GO:0046417">
    <property type="term" value="P:chorismate metabolic process"/>
    <property type="evidence" value="ECO:0007669"/>
    <property type="project" value="InterPro"/>
</dbReference>
<evidence type="ECO:0000256" key="1">
    <source>
        <dbReference type="ARBA" id="ARBA00023235"/>
    </source>
</evidence>
<keyword evidence="1" id="KW-0413">Isomerase</keyword>
<dbReference type="GO" id="GO:0004106">
    <property type="term" value="F:chorismate mutase activity"/>
    <property type="evidence" value="ECO:0007669"/>
    <property type="project" value="InterPro"/>
</dbReference>
<dbReference type="PANTHER" id="PTHR38041">
    <property type="entry name" value="CHORISMATE MUTASE"/>
    <property type="match status" value="1"/>
</dbReference>
<protein>
    <submittedName>
        <fullName evidence="3">Chorismate mutase</fullName>
    </submittedName>
</protein>
<accession>B6YX15</accession>
<dbReference type="GeneID" id="7018162"/>
<gene>
    <name evidence="3" type="ordered locus">TON_1140</name>
</gene>
<dbReference type="NCBIfam" id="TIGR01808">
    <property type="entry name" value="CM_M_hiGC-arch"/>
    <property type="match status" value="1"/>
</dbReference>
<dbReference type="EMBL" id="CP000855">
    <property type="protein sequence ID" value="ACJ16628.1"/>
    <property type="molecule type" value="Genomic_DNA"/>
</dbReference>
<dbReference type="KEGG" id="ton:TON_1140"/>
<evidence type="ECO:0000259" key="2">
    <source>
        <dbReference type="PROSITE" id="PS51168"/>
    </source>
</evidence>
<name>B6YX15_THEON</name>
<dbReference type="InterPro" id="IPR036263">
    <property type="entry name" value="Chorismate_II_sf"/>
</dbReference>
<evidence type="ECO:0000313" key="3">
    <source>
        <dbReference type="EMBL" id="ACJ16628.1"/>
    </source>
</evidence>
<dbReference type="STRING" id="523850.TON_1140"/>
<dbReference type="OrthoDB" id="34329at2157"/>
<dbReference type="Gene3D" id="1.20.59.10">
    <property type="entry name" value="Chorismate mutase"/>
    <property type="match status" value="1"/>
</dbReference>
<dbReference type="PROSITE" id="PS51168">
    <property type="entry name" value="CHORISMATE_MUT_2"/>
    <property type="match status" value="1"/>
</dbReference>
<organism evidence="3 4">
    <name type="scientific">Thermococcus onnurineus (strain NA1)</name>
    <dbReference type="NCBI Taxonomy" id="523850"/>
    <lineage>
        <taxon>Archaea</taxon>
        <taxon>Methanobacteriati</taxon>
        <taxon>Methanobacteriota</taxon>
        <taxon>Thermococci</taxon>
        <taxon>Thermococcales</taxon>
        <taxon>Thermococcaceae</taxon>
        <taxon>Thermococcus</taxon>
    </lineage>
</organism>
<dbReference type="GO" id="GO:0009697">
    <property type="term" value="P:salicylic acid biosynthetic process"/>
    <property type="evidence" value="ECO:0007669"/>
    <property type="project" value="TreeGrafter"/>
</dbReference>
<dbReference type="SUPFAM" id="SSF48600">
    <property type="entry name" value="Chorismate mutase II"/>
    <property type="match status" value="1"/>
</dbReference>
<dbReference type="eggNOG" id="arCOG02098">
    <property type="taxonomic scope" value="Archaea"/>
</dbReference>
<proteinExistence type="predicted"/>
<dbReference type="RefSeq" id="WP_012572100.1">
    <property type="nucleotide sequence ID" value="NC_011529.1"/>
</dbReference>
<dbReference type="Pfam" id="PF01817">
    <property type="entry name" value="CM_2"/>
    <property type="match status" value="1"/>
</dbReference>
<dbReference type="InterPro" id="IPR051331">
    <property type="entry name" value="Chorismate_mutase-related"/>
</dbReference>
<evidence type="ECO:0000313" key="4">
    <source>
        <dbReference type="Proteomes" id="UP000002727"/>
    </source>
</evidence>
<dbReference type="AlphaFoldDB" id="B6YX15"/>
<sequence>MQDRVLKIKELRGEIDRIDEEIIKLLEKRLEVAREIGTLKAAAGLPIIDNEREREVLERAKKFRRIFEAIIAVSRDVQHL</sequence>
<dbReference type="PANTHER" id="PTHR38041:SF1">
    <property type="entry name" value="CHORISMATE MUTASE"/>
    <property type="match status" value="1"/>
</dbReference>
<dbReference type="InterPro" id="IPR010958">
    <property type="entry name" value="Chorismate_mutase_highGC-bac"/>
</dbReference>
<reference evidence="3 4" key="1">
    <citation type="journal article" date="2008" name="J. Bacteriol.">
        <title>The complete genome sequence of Thermococcus onnurineus NA1 reveals a mixed heterotrophic and carboxydotrophic metabolism.</title>
        <authorList>
            <person name="Lee H.S."/>
            <person name="Kang S.G."/>
            <person name="Bae S.S."/>
            <person name="Lim J.K."/>
            <person name="Cho Y."/>
            <person name="Kim Y.J."/>
            <person name="Jeon J.H."/>
            <person name="Cha S.S."/>
            <person name="Kwon K.K."/>
            <person name="Kim H.T."/>
            <person name="Park C.J."/>
            <person name="Lee H.W."/>
            <person name="Kim S.I."/>
            <person name="Chun J."/>
            <person name="Colwell R.R."/>
            <person name="Kim S.J."/>
            <person name="Lee J.H."/>
        </authorList>
    </citation>
    <scope>NUCLEOTIDE SEQUENCE [LARGE SCALE GENOMIC DNA]</scope>
    <source>
        <strain evidence="3 4">NA1</strain>
    </source>
</reference>
<feature type="domain" description="Chorismate mutase" evidence="2">
    <location>
        <begin position="2"/>
        <end position="80"/>
    </location>
</feature>
<dbReference type="SMART" id="SM00830">
    <property type="entry name" value="CM_2"/>
    <property type="match status" value="1"/>
</dbReference>